<evidence type="ECO:0000256" key="2">
    <source>
        <dbReference type="ARBA" id="ARBA00001936"/>
    </source>
</evidence>
<dbReference type="SUPFAM" id="SSF52922">
    <property type="entry name" value="TK C-terminal domain-like"/>
    <property type="match status" value="1"/>
</dbReference>
<sequence length="595" mass="65534">MSEAEESSGMAHNAGPDEKTLQVLRDMANRLRIRSIRTTNTWTTSYLIPCSNAEIMSVLFFYTMRYKQEDPENPDNDRCILSKGLPFVNVATGWPGQGLGAACGMAYTGKYFDQASYRVFCLLGDEESTEGSVWEAFAFASYYNLDNLMAIFDVNRIGHSSSMSVEHCIAIYQKRCEAFGWNTYVVDGRDVKTLCHVFSQAAQVRGKPTAVVAKTFKARGMPNVEDAESWYGRPMPKERVDAIVKLIESQIQTNEILVPSPPIEDSPQINIMNICMTSPPVYVADDTVSTQRACGLALAKLGHENDRVIVLDSDTKNCNFSDIFKKEHPERFIQCCIAEQNMVNVALGCSTRDRTIVFAYTFAAFFTRAFDQIRLGAISQININLIGCHCGVSTGDDNPYHMALEDLAMFRAIPNCVVFYPSDAVSTEHAVYLAANTKEMCFIRTSQAETAIIYTTQETFQIGQAKVVRHSDNDKVIVIGAGVTLHEALVAAAELSKEDISIRVIDLFTIKPLDIATIISNAKATGGQIITVEDHYPEGGIGGAVCAAVSMEPNIVVHKLAVMDVPRSGRCNEALDFSGISSRHIIVAVKCILMT</sequence>
<keyword evidence="11" id="KW-0106">Calcium</keyword>
<organism evidence="15 16">
    <name type="scientific">Mus caroli</name>
    <name type="common">Ryukyu mouse</name>
    <name type="synonym">Ricefield mouse</name>
    <dbReference type="NCBI Taxonomy" id="10089"/>
    <lineage>
        <taxon>Eukaryota</taxon>
        <taxon>Metazoa</taxon>
        <taxon>Chordata</taxon>
        <taxon>Craniata</taxon>
        <taxon>Vertebrata</taxon>
        <taxon>Euteleostomi</taxon>
        <taxon>Mammalia</taxon>
        <taxon>Eutheria</taxon>
        <taxon>Euarchontoglires</taxon>
        <taxon>Glires</taxon>
        <taxon>Rodentia</taxon>
        <taxon>Myomorpha</taxon>
        <taxon>Muroidea</taxon>
        <taxon>Muridae</taxon>
        <taxon>Murinae</taxon>
        <taxon>Mus</taxon>
        <taxon>Mus</taxon>
    </lineage>
</organism>
<keyword evidence="12" id="KW-0460">Magnesium</keyword>
<keyword evidence="15" id="KW-1185">Reference proteome</keyword>
<dbReference type="GeneID" id="110286829"/>
<dbReference type="Gene3D" id="3.40.50.970">
    <property type="match status" value="2"/>
</dbReference>
<dbReference type="FunFam" id="3.40.50.970:FF:000129">
    <property type="entry name" value="Transketolase"/>
    <property type="match status" value="1"/>
</dbReference>
<evidence type="ECO:0000256" key="11">
    <source>
        <dbReference type="ARBA" id="ARBA00022837"/>
    </source>
</evidence>
<evidence type="ECO:0000256" key="9">
    <source>
        <dbReference type="ARBA" id="ARBA00022679"/>
    </source>
</evidence>
<feature type="domain" description="Transketolase-like pyrimidine-binding" evidence="14">
    <location>
        <begin position="288"/>
        <end position="451"/>
    </location>
</feature>
<dbReference type="NCBIfam" id="NF004559">
    <property type="entry name" value="PRK05899.2-5"/>
    <property type="match status" value="1"/>
</dbReference>
<evidence type="ECO:0000256" key="4">
    <source>
        <dbReference type="ARBA" id="ARBA00001946"/>
    </source>
</evidence>
<dbReference type="GO" id="GO:0004802">
    <property type="term" value="F:transketolase activity"/>
    <property type="evidence" value="ECO:0007669"/>
    <property type="project" value="UniProtKB-EC"/>
</dbReference>
<dbReference type="PANTHER" id="PTHR43195:SF2">
    <property type="entry name" value="TRANSKETOLASE-LIKE PROTEIN 1"/>
    <property type="match status" value="1"/>
</dbReference>
<dbReference type="InterPro" id="IPR033248">
    <property type="entry name" value="Transketolase_C"/>
</dbReference>
<evidence type="ECO:0000256" key="3">
    <source>
        <dbReference type="ARBA" id="ARBA00001941"/>
    </source>
</evidence>
<dbReference type="RefSeq" id="XP_021009103.1">
    <property type="nucleotide sequence ID" value="XM_021153444.1"/>
</dbReference>
<keyword evidence="10" id="KW-0479">Metal-binding</keyword>
<dbReference type="AlphaFoldDB" id="A0A6P5NZH5"/>
<name>A0A6P5NZH5_MUSCR</name>
<comment type="cofactor">
    <cofactor evidence="2">
        <name>Mn(2+)</name>
        <dbReference type="ChEBI" id="CHEBI:29035"/>
    </cofactor>
</comment>
<evidence type="ECO:0000256" key="6">
    <source>
        <dbReference type="ARBA" id="ARBA00007131"/>
    </source>
</evidence>
<dbReference type="EC" id="2.2.1.1" evidence="8"/>
<protein>
    <recommendedName>
        <fullName evidence="8">transketolase</fullName>
        <ecNumber evidence="8">2.2.1.1</ecNumber>
    </recommendedName>
</protein>
<evidence type="ECO:0000256" key="7">
    <source>
        <dbReference type="ARBA" id="ARBA00011738"/>
    </source>
</evidence>
<dbReference type="InterPro" id="IPR009014">
    <property type="entry name" value="Transketo_C/PFOR_II"/>
</dbReference>
<dbReference type="KEGG" id="mcal:110286829"/>
<gene>
    <name evidence="16" type="primary">Tktl1</name>
</gene>
<dbReference type="InterPro" id="IPR005475">
    <property type="entry name" value="Transketolase-like_Pyr-bd"/>
</dbReference>
<keyword evidence="13" id="KW-0786">Thiamine pyrophosphate</keyword>
<dbReference type="CTD" id="8277"/>
<evidence type="ECO:0000256" key="5">
    <source>
        <dbReference type="ARBA" id="ARBA00001964"/>
    </source>
</evidence>
<evidence type="ECO:0000313" key="16">
    <source>
        <dbReference type="RefSeq" id="XP_021009103.1"/>
    </source>
</evidence>
<dbReference type="GO" id="GO:0030976">
    <property type="term" value="F:thiamine pyrophosphate binding"/>
    <property type="evidence" value="ECO:0007669"/>
    <property type="project" value="TreeGrafter"/>
</dbReference>
<comment type="cofactor">
    <cofactor evidence="3">
        <name>Co(2+)</name>
        <dbReference type="ChEBI" id="CHEBI:48828"/>
    </cofactor>
</comment>
<comment type="cofactor">
    <cofactor evidence="4">
        <name>Mg(2+)</name>
        <dbReference type="ChEBI" id="CHEBI:18420"/>
    </cofactor>
</comment>
<comment type="similarity">
    <text evidence="6">Belongs to the transketolase family.</text>
</comment>
<evidence type="ECO:0000256" key="10">
    <source>
        <dbReference type="ARBA" id="ARBA00022723"/>
    </source>
</evidence>
<dbReference type="SMART" id="SM00861">
    <property type="entry name" value="Transket_pyr"/>
    <property type="match status" value="1"/>
</dbReference>
<keyword evidence="9" id="KW-0808">Transferase</keyword>
<evidence type="ECO:0000259" key="14">
    <source>
        <dbReference type="SMART" id="SM00861"/>
    </source>
</evidence>
<dbReference type="InterPro" id="IPR005474">
    <property type="entry name" value="Transketolase_N"/>
</dbReference>
<dbReference type="CDD" id="cd07033">
    <property type="entry name" value="TPP_PYR_DXS_TK_like"/>
    <property type="match status" value="1"/>
</dbReference>
<proteinExistence type="inferred from homology"/>
<dbReference type="GO" id="GO:0046872">
    <property type="term" value="F:metal ion binding"/>
    <property type="evidence" value="ECO:0007669"/>
    <property type="project" value="UniProtKB-KW"/>
</dbReference>
<dbReference type="Gene3D" id="3.40.50.920">
    <property type="match status" value="1"/>
</dbReference>
<dbReference type="Pfam" id="PF00456">
    <property type="entry name" value="Transketolase_N"/>
    <property type="match status" value="1"/>
</dbReference>
<evidence type="ECO:0000256" key="1">
    <source>
        <dbReference type="ARBA" id="ARBA00001913"/>
    </source>
</evidence>
<dbReference type="SUPFAM" id="SSF52518">
    <property type="entry name" value="Thiamin diphosphate-binding fold (THDP-binding)"/>
    <property type="match status" value="2"/>
</dbReference>
<dbReference type="GO" id="GO:0005829">
    <property type="term" value="C:cytosol"/>
    <property type="evidence" value="ECO:0007669"/>
    <property type="project" value="Ensembl"/>
</dbReference>
<dbReference type="PANTHER" id="PTHR43195">
    <property type="entry name" value="TRANSKETOLASE"/>
    <property type="match status" value="1"/>
</dbReference>
<dbReference type="Pfam" id="PF02779">
    <property type="entry name" value="Transket_pyr"/>
    <property type="match status" value="1"/>
</dbReference>
<comment type="subunit">
    <text evidence="7">Homodimer.</text>
</comment>
<accession>A0A6P5NZH5</accession>
<evidence type="ECO:0000256" key="13">
    <source>
        <dbReference type="ARBA" id="ARBA00023052"/>
    </source>
</evidence>
<evidence type="ECO:0000256" key="8">
    <source>
        <dbReference type="ARBA" id="ARBA00013152"/>
    </source>
</evidence>
<evidence type="ECO:0000256" key="12">
    <source>
        <dbReference type="ARBA" id="ARBA00022842"/>
    </source>
</evidence>
<comment type="cofactor">
    <cofactor evidence="5">
        <name>thiamine diphosphate</name>
        <dbReference type="ChEBI" id="CHEBI:58937"/>
    </cofactor>
</comment>
<evidence type="ECO:0000313" key="15">
    <source>
        <dbReference type="Proteomes" id="UP000515126"/>
    </source>
</evidence>
<dbReference type="InterPro" id="IPR051424">
    <property type="entry name" value="Transketolase-like"/>
</dbReference>
<dbReference type="InterPro" id="IPR029061">
    <property type="entry name" value="THDP-binding"/>
</dbReference>
<dbReference type="Proteomes" id="UP000515126">
    <property type="component" value="Chromosome X"/>
</dbReference>
<comment type="cofactor">
    <cofactor evidence="1">
        <name>Ca(2+)</name>
        <dbReference type="ChEBI" id="CHEBI:29108"/>
    </cofactor>
</comment>
<dbReference type="Pfam" id="PF02780">
    <property type="entry name" value="Transketolase_C"/>
    <property type="match status" value="1"/>
</dbReference>
<reference evidence="16" key="1">
    <citation type="submission" date="2025-08" db="UniProtKB">
        <authorList>
            <consortium name="RefSeq"/>
        </authorList>
    </citation>
    <scope>IDENTIFICATION</scope>
</reference>